<keyword evidence="2" id="KW-0547">Nucleotide-binding</keyword>
<dbReference type="GO" id="GO:0016887">
    <property type="term" value="F:ATP hydrolysis activity"/>
    <property type="evidence" value="ECO:0007669"/>
    <property type="project" value="InterPro"/>
</dbReference>
<dbReference type="CDD" id="cd03219">
    <property type="entry name" value="ABC_Mj1267_LivG_branched"/>
    <property type="match status" value="1"/>
</dbReference>
<dbReference type="PANTHER" id="PTHR45772">
    <property type="entry name" value="CONSERVED COMPONENT OF ABC TRANSPORTER FOR NATURAL AMINO ACIDS-RELATED"/>
    <property type="match status" value="1"/>
</dbReference>
<dbReference type="InterPro" id="IPR003439">
    <property type="entry name" value="ABC_transporter-like_ATP-bd"/>
</dbReference>
<dbReference type="SUPFAM" id="SSF52540">
    <property type="entry name" value="P-loop containing nucleoside triphosphate hydrolases"/>
    <property type="match status" value="1"/>
</dbReference>
<dbReference type="Pfam" id="PF00005">
    <property type="entry name" value="ABC_tran"/>
    <property type="match status" value="1"/>
</dbReference>
<name>A0A543IGH1_9ACTN</name>
<dbReference type="Proteomes" id="UP000316706">
    <property type="component" value="Unassembled WGS sequence"/>
</dbReference>
<dbReference type="PROSITE" id="PS50893">
    <property type="entry name" value="ABC_TRANSPORTER_2"/>
    <property type="match status" value="1"/>
</dbReference>
<evidence type="ECO:0000256" key="1">
    <source>
        <dbReference type="ARBA" id="ARBA00022448"/>
    </source>
</evidence>
<keyword evidence="3 5" id="KW-0067">ATP-binding</keyword>
<dbReference type="EMBL" id="VFPO01000001">
    <property type="protein sequence ID" value="TQM69637.1"/>
    <property type="molecule type" value="Genomic_DNA"/>
</dbReference>
<dbReference type="RefSeq" id="WP_141969919.1">
    <property type="nucleotide sequence ID" value="NZ_VFPO01000001.1"/>
</dbReference>
<evidence type="ECO:0000256" key="3">
    <source>
        <dbReference type="ARBA" id="ARBA00022840"/>
    </source>
</evidence>
<evidence type="ECO:0000259" key="4">
    <source>
        <dbReference type="PROSITE" id="PS50893"/>
    </source>
</evidence>
<dbReference type="OrthoDB" id="4350300at2"/>
<protein>
    <submittedName>
        <fullName evidence="5">Amino acid/amide ABC transporter ATP-binding protein 1 (HAAT family)</fullName>
    </submittedName>
</protein>
<evidence type="ECO:0000313" key="6">
    <source>
        <dbReference type="Proteomes" id="UP000316706"/>
    </source>
</evidence>
<evidence type="ECO:0000256" key="2">
    <source>
        <dbReference type="ARBA" id="ARBA00022741"/>
    </source>
</evidence>
<comment type="caution">
    <text evidence="5">The sequence shown here is derived from an EMBL/GenBank/DDBJ whole genome shotgun (WGS) entry which is preliminary data.</text>
</comment>
<feature type="domain" description="ABC transporter" evidence="4">
    <location>
        <begin position="11"/>
        <end position="261"/>
    </location>
</feature>
<keyword evidence="6" id="KW-1185">Reference proteome</keyword>
<dbReference type="SMART" id="SM00382">
    <property type="entry name" value="AAA"/>
    <property type="match status" value="1"/>
</dbReference>
<organism evidence="5 6">
    <name type="scientific">Actinomadura hallensis</name>
    <dbReference type="NCBI Taxonomy" id="337895"/>
    <lineage>
        <taxon>Bacteria</taxon>
        <taxon>Bacillati</taxon>
        <taxon>Actinomycetota</taxon>
        <taxon>Actinomycetes</taxon>
        <taxon>Streptosporangiales</taxon>
        <taxon>Thermomonosporaceae</taxon>
        <taxon>Actinomadura</taxon>
    </lineage>
</organism>
<sequence>MGGKHLSEICLEISDVTVEFGGLQALQRVSAKVRPGTVLGIVGPNGAGKTTLFNVVSGVVRPTRGAVRLDGVDVTGLPPHLRARHGLSRTFQNLALNDEMTALENVLMGTQRRVPVSIGRLTWDVLTRKSAARETRARQDALRVMSTLGLLDDRDRLISELPFGTRRRVDMARALAGDPRTLLLDEPFSGLGDRERPLMSQIIHEIRKEGTVGMVLVEHDMTVVTELCDELLVLNEGVVLATGDPRSVLAEPAVQEAYLGPQLKRRRKVSA</sequence>
<dbReference type="InterPro" id="IPR027417">
    <property type="entry name" value="P-loop_NTPase"/>
</dbReference>
<keyword evidence="1" id="KW-0813">Transport</keyword>
<dbReference type="GO" id="GO:0005886">
    <property type="term" value="C:plasma membrane"/>
    <property type="evidence" value="ECO:0007669"/>
    <property type="project" value="TreeGrafter"/>
</dbReference>
<dbReference type="AlphaFoldDB" id="A0A543IGH1"/>
<dbReference type="InterPro" id="IPR032823">
    <property type="entry name" value="BCA_ABC_TP_C"/>
</dbReference>
<dbReference type="InterPro" id="IPR003593">
    <property type="entry name" value="AAA+_ATPase"/>
</dbReference>
<evidence type="ECO:0000313" key="5">
    <source>
        <dbReference type="EMBL" id="TQM69637.1"/>
    </source>
</evidence>
<proteinExistence type="predicted"/>
<dbReference type="GO" id="GO:0005524">
    <property type="term" value="F:ATP binding"/>
    <property type="evidence" value="ECO:0007669"/>
    <property type="project" value="UniProtKB-KW"/>
</dbReference>
<reference evidence="5 6" key="1">
    <citation type="submission" date="2019-06" db="EMBL/GenBank/DDBJ databases">
        <title>Sequencing the genomes of 1000 actinobacteria strains.</title>
        <authorList>
            <person name="Klenk H.-P."/>
        </authorList>
    </citation>
    <scope>NUCLEOTIDE SEQUENCE [LARGE SCALE GENOMIC DNA]</scope>
    <source>
        <strain evidence="5 6">DSM 45043</strain>
    </source>
</reference>
<dbReference type="InterPro" id="IPR051120">
    <property type="entry name" value="ABC_AA/LPS_Transport"/>
</dbReference>
<dbReference type="Pfam" id="PF12399">
    <property type="entry name" value="BCA_ABC_TP_C"/>
    <property type="match status" value="1"/>
</dbReference>
<dbReference type="PANTHER" id="PTHR45772:SF1">
    <property type="entry name" value="ABC TRANSPORTER ATP-BINDING PROTEIN"/>
    <property type="match status" value="1"/>
</dbReference>
<gene>
    <name evidence="5" type="ORF">FHX41_3335</name>
</gene>
<accession>A0A543IGH1</accession>
<dbReference type="Gene3D" id="3.40.50.300">
    <property type="entry name" value="P-loop containing nucleotide triphosphate hydrolases"/>
    <property type="match status" value="1"/>
</dbReference>